<dbReference type="AlphaFoldDB" id="A0A0F8YFD0"/>
<dbReference type="EMBL" id="LAZR01057284">
    <property type="protein sequence ID" value="KKK72375.1"/>
    <property type="molecule type" value="Genomic_DNA"/>
</dbReference>
<reference evidence="1" key="1">
    <citation type="journal article" date="2015" name="Nature">
        <title>Complex archaea that bridge the gap between prokaryotes and eukaryotes.</title>
        <authorList>
            <person name="Spang A."/>
            <person name="Saw J.H."/>
            <person name="Jorgensen S.L."/>
            <person name="Zaremba-Niedzwiedzka K."/>
            <person name="Martijn J."/>
            <person name="Lind A.E."/>
            <person name="van Eijk R."/>
            <person name="Schleper C."/>
            <person name="Guy L."/>
            <person name="Ettema T.J."/>
        </authorList>
    </citation>
    <scope>NUCLEOTIDE SEQUENCE</scope>
</reference>
<dbReference type="InterPro" id="IPR031321">
    <property type="entry name" value="UCP012641"/>
</dbReference>
<proteinExistence type="predicted"/>
<gene>
    <name evidence="1" type="ORF">LCGC14_2904490</name>
</gene>
<dbReference type="InterPro" id="IPR024079">
    <property type="entry name" value="MetalloPept_cat_dom_sf"/>
</dbReference>
<dbReference type="Gene3D" id="3.40.390.10">
    <property type="entry name" value="Collagenase (Catalytic Domain)"/>
    <property type="match status" value="1"/>
</dbReference>
<feature type="non-terminal residue" evidence="1">
    <location>
        <position position="1"/>
    </location>
</feature>
<name>A0A0F8YFD0_9ZZZZ</name>
<dbReference type="Pfam" id="PF15887">
    <property type="entry name" value="Peptidase_Mx"/>
    <property type="match status" value="1"/>
</dbReference>
<evidence type="ECO:0000313" key="1">
    <source>
        <dbReference type="EMBL" id="KKK72375.1"/>
    </source>
</evidence>
<sequence>RVRQVLSELEHRGIRFKPHFWVSEDWFSPHNVPGCAVPFYLLHPRLTRLERSKMCVADGAHQAECLRILRHEVGHAVDHAYRLYLRRRRQQLFGKSSKQYPDAYLPRPFSRRYVQNLDYWYAQAHPDEDFAETFAVWLQPRSNWRQTYQGWPALKKLEYVDELMEEIADETPRIRTRMYVDPLCHLRKTLRDHYAEKQQRYGTEHPDFYDADLRKLFSSDPKYGNKETAASFLRRLRPEIRRMVSSSTGHYQYSLDQVLTDIIGRCQELKLRVVGPREKIKIETIIMLTVNTMNFVYTARRYLSI</sequence>
<dbReference type="GO" id="GO:0008237">
    <property type="term" value="F:metallopeptidase activity"/>
    <property type="evidence" value="ECO:0007669"/>
    <property type="project" value="InterPro"/>
</dbReference>
<comment type="caution">
    <text evidence="1">The sequence shown here is derived from an EMBL/GenBank/DDBJ whole genome shotgun (WGS) entry which is preliminary data.</text>
</comment>
<protein>
    <submittedName>
        <fullName evidence="1">Uncharacterized protein</fullName>
    </submittedName>
</protein>
<accession>A0A0F8YFD0</accession>
<organism evidence="1">
    <name type="scientific">marine sediment metagenome</name>
    <dbReference type="NCBI Taxonomy" id="412755"/>
    <lineage>
        <taxon>unclassified sequences</taxon>
        <taxon>metagenomes</taxon>
        <taxon>ecological metagenomes</taxon>
    </lineage>
</organism>